<evidence type="ECO:0000313" key="1">
    <source>
        <dbReference type="EMBL" id="CAB4220008.1"/>
    </source>
</evidence>
<name>A0A6J5SWY8_9CAUD</name>
<organism evidence="1">
    <name type="scientific">uncultured Caudovirales phage</name>
    <dbReference type="NCBI Taxonomy" id="2100421"/>
    <lineage>
        <taxon>Viruses</taxon>
        <taxon>Duplodnaviria</taxon>
        <taxon>Heunggongvirae</taxon>
        <taxon>Uroviricota</taxon>
        <taxon>Caudoviricetes</taxon>
        <taxon>Peduoviridae</taxon>
        <taxon>Maltschvirus</taxon>
        <taxon>Maltschvirus maltsch</taxon>
    </lineage>
</organism>
<reference evidence="1" key="1">
    <citation type="submission" date="2020-05" db="EMBL/GenBank/DDBJ databases">
        <authorList>
            <person name="Chiriac C."/>
            <person name="Salcher M."/>
            <person name="Ghai R."/>
            <person name="Kavagutti S V."/>
        </authorList>
    </citation>
    <scope>NUCLEOTIDE SEQUENCE</scope>
</reference>
<protein>
    <submittedName>
        <fullName evidence="1">Uncharacterized protein</fullName>
    </submittedName>
</protein>
<dbReference type="EMBL" id="LR797487">
    <property type="protein sequence ID" value="CAB4220008.1"/>
    <property type="molecule type" value="Genomic_DNA"/>
</dbReference>
<gene>
    <name evidence="1" type="ORF">UFOVP1620_9</name>
</gene>
<sequence>MVRGGDAAHELGIVIMQVTLVHQHIDHCFIRVVQVASVRPTLATMNLDIDLCEAFERFASGYEDRNLGEPCHITLGFVELATPTRGAKELIGRGRDGHLEPYGLAFIFDNITSLSLRTLML</sequence>
<accession>A0A6J5SWY8</accession>
<proteinExistence type="predicted"/>